<name>A0A068S466_9FUNG</name>
<accession>A0A068S466</accession>
<dbReference type="VEuPathDB" id="FungiDB:LCOR_07663.1"/>
<evidence type="ECO:0000313" key="1">
    <source>
        <dbReference type="EMBL" id="CDH56642.1"/>
    </source>
</evidence>
<gene>
    <name evidence="1" type="ORF">LCOR_07663.1</name>
</gene>
<dbReference type="AlphaFoldDB" id="A0A068S466"/>
<evidence type="ECO:0000313" key="2">
    <source>
        <dbReference type="Proteomes" id="UP000027586"/>
    </source>
</evidence>
<proteinExistence type="predicted"/>
<dbReference type="Proteomes" id="UP000027586">
    <property type="component" value="Unassembled WGS sequence"/>
</dbReference>
<comment type="caution">
    <text evidence="1">The sequence shown here is derived from an EMBL/GenBank/DDBJ whole genome shotgun (WGS) entry which is preliminary data.</text>
</comment>
<sequence>MRLQHWDTAASRLPMVTNHDYTISYPASGASSTWMHGQDCSRSWWSIQSNDPRPTMCLFHLILAPKKSSVNAIMLRSQQRIWQQPPRYGLVYRKRKENLPRRDRH</sequence>
<dbReference type="EMBL" id="CBTN010000039">
    <property type="protein sequence ID" value="CDH56642.1"/>
    <property type="molecule type" value="Genomic_DNA"/>
</dbReference>
<keyword evidence="2" id="KW-1185">Reference proteome</keyword>
<protein>
    <submittedName>
        <fullName evidence="1">Uncharacterized protein</fullName>
    </submittedName>
</protein>
<reference evidence="1" key="1">
    <citation type="submission" date="2013-08" db="EMBL/GenBank/DDBJ databases">
        <title>Gene expansion shapes genome architecture in the human pathogen Lichtheimia corymbifera: an evolutionary genomics analysis in the ancient terrestrial Mucorales (Mucoromycotina).</title>
        <authorList>
            <person name="Schwartze V.U."/>
            <person name="Winter S."/>
            <person name="Shelest E."/>
            <person name="Marcet-Houben M."/>
            <person name="Horn F."/>
            <person name="Wehner S."/>
            <person name="Hoffmann K."/>
            <person name="Riege K."/>
            <person name="Sammeth M."/>
            <person name="Nowrousian M."/>
            <person name="Valiante V."/>
            <person name="Linde J."/>
            <person name="Jacobsen I.D."/>
            <person name="Marz M."/>
            <person name="Brakhage A.A."/>
            <person name="Gabaldon T."/>
            <person name="Bocker S."/>
            <person name="Voigt K."/>
        </authorList>
    </citation>
    <scope>NUCLEOTIDE SEQUENCE [LARGE SCALE GENOMIC DNA]</scope>
    <source>
        <strain evidence="1">FSU 9682</strain>
    </source>
</reference>
<organism evidence="1 2">
    <name type="scientific">Lichtheimia corymbifera JMRC:FSU:9682</name>
    <dbReference type="NCBI Taxonomy" id="1263082"/>
    <lineage>
        <taxon>Eukaryota</taxon>
        <taxon>Fungi</taxon>
        <taxon>Fungi incertae sedis</taxon>
        <taxon>Mucoromycota</taxon>
        <taxon>Mucoromycotina</taxon>
        <taxon>Mucoromycetes</taxon>
        <taxon>Mucorales</taxon>
        <taxon>Lichtheimiaceae</taxon>
        <taxon>Lichtheimia</taxon>
    </lineage>
</organism>